<protein>
    <submittedName>
        <fullName evidence="1">Uncharacterized protein</fullName>
    </submittedName>
</protein>
<dbReference type="Proteomes" id="UP000190648">
    <property type="component" value="Unassembled WGS sequence"/>
</dbReference>
<name>A0A1V4KCW7_PATFA</name>
<accession>A0A1V4KCW7</accession>
<evidence type="ECO:0000313" key="2">
    <source>
        <dbReference type="Proteomes" id="UP000190648"/>
    </source>
</evidence>
<reference evidence="1 2" key="1">
    <citation type="submission" date="2016-02" db="EMBL/GenBank/DDBJ databases">
        <title>Band-tailed pigeon sequencing and assembly.</title>
        <authorList>
            <person name="Soares A.E."/>
            <person name="Novak B.J."/>
            <person name="Rice E.S."/>
            <person name="O'Connell B."/>
            <person name="Chang D."/>
            <person name="Weber S."/>
            <person name="Shapiro B."/>
        </authorList>
    </citation>
    <scope>NUCLEOTIDE SEQUENCE [LARGE SCALE GENOMIC DNA]</scope>
    <source>
        <strain evidence="1">BTP2013</strain>
        <tissue evidence="1">Blood</tissue>
    </source>
</reference>
<dbReference type="AlphaFoldDB" id="A0A1V4KCW7"/>
<dbReference type="OrthoDB" id="9934617at2759"/>
<gene>
    <name evidence="1" type="ORF">AV530_014089</name>
</gene>
<sequence length="102" mass="11401">MLSHIAFKAMTNINVKVMSTRSPKRNRTNTGGSSVFKPEDDVLESSAAATAERSAFDLNLVSFTWKLKGESGGWTLVPKKEEMHCVYIDDVMEEIFQPCLET</sequence>
<evidence type="ECO:0000313" key="1">
    <source>
        <dbReference type="EMBL" id="OPJ82309.1"/>
    </source>
</evidence>
<comment type="caution">
    <text evidence="1">The sequence shown here is derived from an EMBL/GenBank/DDBJ whole genome shotgun (WGS) entry which is preliminary data.</text>
</comment>
<organism evidence="1 2">
    <name type="scientific">Patagioenas fasciata monilis</name>
    <dbReference type="NCBI Taxonomy" id="372326"/>
    <lineage>
        <taxon>Eukaryota</taxon>
        <taxon>Metazoa</taxon>
        <taxon>Chordata</taxon>
        <taxon>Craniata</taxon>
        <taxon>Vertebrata</taxon>
        <taxon>Euteleostomi</taxon>
        <taxon>Archelosauria</taxon>
        <taxon>Archosauria</taxon>
        <taxon>Dinosauria</taxon>
        <taxon>Saurischia</taxon>
        <taxon>Theropoda</taxon>
        <taxon>Coelurosauria</taxon>
        <taxon>Aves</taxon>
        <taxon>Neognathae</taxon>
        <taxon>Neoaves</taxon>
        <taxon>Columbimorphae</taxon>
        <taxon>Columbiformes</taxon>
        <taxon>Columbidae</taxon>
        <taxon>Patagioenas</taxon>
    </lineage>
</organism>
<dbReference type="EMBL" id="LSYS01003700">
    <property type="protein sequence ID" value="OPJ82309.1"/>
    <property type="molecule type" value="Genomic_DNA"/>
</dbReference>
<proteinExistence type="predicted"/>
<keyword evidence="2" id="KW-1185">Reference proteome</keyword>